<proteinExistence type="predicted"/>
<evidence type="ECO:0000313" key="1">
    <source>
        <dbReference type="EMBL" id="MBX66625.1"/>
    </source>
</evidence>
<reference evidence="1" key="1">
    <citation type="submission" date="2018-02" db="EMBL/GenBank/DDBJ databases">
        <title>Rhizophora mucronata_Transcriptome.</title>
        <authorList>
            <person name="Meera S.P."/>
            <person name="Sreeshan A."/>
            <person name="Augustine A."/>
        </authorList>
    </citation>
    <scope>NUCLEOTIDE SEQUENCE</scope>
    <source>
        <tissue evidence="1">Leaf</tissue>
    </source>
</reference>
<organism evidence="1">
    <name type="scientific">Rhizophora mucronata</name>
    <name type="common">Asiatic mangrove</name>
    <dbReference type="NCBI Taxonomy" id="61149"/>
    <lineage>
        <taxon>Eukaryota</taxon>
        <taxon>Viridiplantae</taxon>
        <taxon>Streptophyta</taxon>
        <taxon>Embryophyta</taxon>
        <taxon>Tracheophyta</taxon>
        <taxon>Spermatophyta</taxon>
        <taxon>Magnoliopsida</taxon>
        <taxon>eudicotyledons</taxon>
        <taxon>Gunneridae</taxon>
        <taxon>Pentapetalae</taxon>
        <taxon>rosids</taxon>
        <taxon>fabids</taxon>
        <taxon>Malpighiales</taxon>
        <taxon>Rhizophoraceae</taxon>
        <taxon>Rhizophora</taxon>
    </lineage>
</organism>
<name>A0A2P2QI95_RHIMU</name>
<accession>A0A2P2QI95</accession>
<dbReference type="AlphaFoldDB" id="A0A2P2QI95"/>
<dbReference type="EMBL" id="GGEC01086141">
    <property type="protein sequence ID" value="MBX66625.1"/>
    <property type="molecule type" value="Transcribed_RNA"/>
</dbReference>
<protein>
    <submittedName>
        <fullName evidence="1">Uncharacterized protein</fullName>
    </submittedName>
</protein>
<sequence>MMPIVQALFIGSAVLPFFFYECHVQKRRVSFGVT</sequence>